<dbReference type="EMBL" id="CP012333">
    <property type="protein sequence ID" value="AKV01405.1"/>
    <property type="molecule type" value="Genomic_DNA"/>
</dbReference>
<name>A0A0K1Q7L8_9BACT</name>
<organism evidence="1 2">
    <name type="scientific">Labilithrix luteola</name>
    <dbReference type="NCBI Taxonomy" id="1391654"/>
    <lineage>
        <taxon>Bacteria</taxon>
        <taxon>Pseudomonadati</taxon>
        <taxon>Myxococcota</taxon>
        <taxon>Polyangia</taxon>
        <taxon>Polyangiales</taxon>
        <taxon>Labilitrichaceae</taxon>
        <taxon>Labilithrix</taxon>
    </lineage>
</organism>
<proteinExistence type="predicted"/>
<dbReference type="KEGG" id="llu:AKJ09_08068"/>
<gene>
    <name evidence="1" type="ORF">AKJ09_08068</name>
</gene>
<dbReference type="Proteomes" id="UP000064967">
    <property type="component" value="Chromosome"/>
</dbReference>
<evidence type="ECO:0000313" key="1">
    <source>
        <dbReference type="EMBL" id="AKV01405.1"/>
    </source>
</evidence>
<protein>
    <submittedName>
        <fullName evidence="1">Uncharacterized protein</fullName>
    </submittedName>
</protein>
<keyword evidence="2" id="KW-1185">Reference proteome</keyword>
<dbReference type="STRING" id="1391654.AKJ09_08068"/>
<accession>A0A0K1Q7L8</accession>
<dbReference type="AlphaFoldDB" id="A0A0K1Q7L8"/>
<reference evidence="1 2" key="1">
    <citation type="submission" date="2015-08" db="EMBL/GenBank/DDBJ databases">
        <authorList>
            <person name="Babu N.S."/>
            <person name="Beckwith C.J."/>
            <person name="Beseler K.G."/>
            <person name="Brison A."/>
            <person name="Carone J.V."/>
            <person name="Caskin T.P."/>
            <person name="Diamond M."/>
            <person name="Durham M.E."/>
            <person name="Foxe J.M."/>
            <person name="Go M."/>
            <person name="Henderson B.A."/>
            <person name="Jones I.B."/>
            <person name="McGettigan J.A."/>
            <person name="Micheletti S.J."/>
            <person name="Nasrallah M.E."/>
            <person name="Ortiz D."/>
            <person name="Piller C.R."/>
            <person name="Privatt S.R."/>
            <person name="Schneider S.L."/>
            <person name="Sharp S."/>
            <person name="Smith T.C."/>
            <person name="Stanton J.D."/>
            <person name="Ullery H.E."/>
            <person name="Wilson R.J."/>
            <person name="Serrano M.G."/>
            <person name="Buck G."/>
            <person name="Lee V."/>
            <person name="Wang Y."/>
            <person name="Carvalho R."/>
            <person name="Voegtly L."/>
            <person name="Shi R."/>
            <person name="Duckworth R."/>
            <person name="Johnson A."/>
            <person name="Loviza R."/>
            <person name="Walstead R."/>
            <person name="Shah Z."/>
            <person name="Kiflezghi M."/>
            <person name="Wade K."/>
            <person name="Ball S.L."/>
            <person name="Bradley K.W."/>
            <person name="Asai D.J."/>
            <person name="Bowman C.A."/>
            <person name="Russell D.A."/>
            <person name="Pope W.H."/>
            <person name="Jacobs-Sera D."/>
            <person name="Hendrix R.W."/>
            <person name="Hatfull G.F."/>
        </authorList>
    </citation>
    <scope>NUCLEOTIDE SEQUENCE [LARGE SCALE GENOMIC DNA]</scope>
    <source>
        <strain evidence="1 2">DSM 27648</strain>
    </source>
</reference>
<sequence length="42" mass="4549">MAPAGLAKVARMRRSPRAVTANLARGAFRVSRSLSETRCFVS</sequence>
<evidence type="ECO:0000313" key="2">
    <source>
        <dbReference type="Proteomes" id="UP000064967"/>
    </source>
</evidence>